<dbReference type="RefSeq" id="XP_043040434.1">
    <property type="nucleotide sequence ID" value="XM_043190431.1"/>
</dbReference>
<organism evidence="2 3">
    <name type="scientific">Guyanagaster necrorhizus</name>
    <dbReference type="NCBI Taxonomy" id="856835"/>
    <lineage>
        <taxon>Eukaryota</taxon>
        <taxon>Fungi</taxon>
        <taxon>Dikarya</taxon>
        <taxon>Basidiomycota</taxon>
        <taxon>Agaricomycotina</taxon>
        <taxon>Agaricomycetes</taxon>
        <taxon>Agaricomycetidae</taxon>
        <taxon>Agaricales</taxon>
        <taxon>Marasmiineae</taxon>
        <taxon>Physalacriaceae</taxon>
        <taxon>Guyanagaster</taxon>
    </lineage>
</organism>
<accession>A0A9P7VU11</accession>
<evidence type="ECO:0000313" key="2">
    <source>
        <dbReference type="EMBL" id="KAG7446934.1"/>
    </source>
</evidence>
<keyword evidence="3" id="KW-1185">Reference proteome</keyword>
<dbReference type="GeneID" id="66112728"/>
<protein>
    <submittedName>
        <fullName evidence="2">Uncharacterized protein</fullName>
    </submittedName>
</protein>
<evidence type="ECO:0000256" key="1">
    <source>
        <dbReference type="SAM" id="MobiDB-lite"/>
    </source>
</evidence>
<reference evidence="2" key="1">
    <citation type="submission" date="2020-11" db="EMBL/GenBank/DDBJ databases">
        <title>Adaptations for nitrogen fixation in a non-lichenized fungal sporocarp promotes dispersal by wood-feeding termites.</title>
        <authorList>
            <consortium name="DOE Joint Genome Institute"/>
            <person name="Koch R.A."/>
            <person name="Yoon G."/>
            <person name="Arayal U."/>
            <person name="Lail K."/>
            <person name="Amirebrahimi M."/>
            <person name="Labutti K."/>
            <person name="Lipzen A."/>
            <person name="Riley R."/>
            <person name="Barry K."/>
            <person name="Henrissat B."/>
            <person name="Grigoriev I.V."/>
            <person name="Herr J.R."/>
            <person name="Aime M.C."/>
        </authorList>
    </citation>
    <scope>NUCLEOTIDE SEQUENCE</scope>
    <source>
        <strain evidence="2">MCA 3950</strain>
    </source>
</reference>
<dbReference type="Proteomes" id="UP000812287">
    <property type="component" value="Unassembled WGS sequence"/>
</dbReference>
<comment type="caution">
    <text evidence="2">The sequence shown here is derived from an EMBL/GenBank/DDBJ whole genome shotgun (WGS) entry which is preliminary data.</text>
</comment>
<sequence>MAAQTSRHKQNCLVNVICSRRDAGLLKTIEVQFAHDDSHDIDEVDDGEDDEDDDRRWADFHDMELDIRAHWGQSGDASQEMEPAGFGPPSILGSISTASYLFAESKFEPHFKKLEVYTSSLIEPDLLEKGIFSLLDPTNLLARTGNNAPEVELTRASDPAIREWKEETQEGVTETHWLGSREPEGKASSGCYGPKIGATVATMEVNDVNENHDALNLVEGCRK</sequence>
<gene>
    <name evidence="2" type="ORF">BT62DRAFT_993798</name>
</gene>
<feature type="region of interest" description="Disordered" evidence="1">
    <location>
        <begin position="168"/>
        <end position="192"/>
    </location>
</feature>
<evidence type="ECO:0000313" key="3">
    <source>
        <dbReference type="Proteomes" id="UP000812287"/>
    </source>
</evidence>
<dbReference type="EMBL" id="MU250533">
    <property type="protein sequence ID" value="KAG7446934.1"/>
    <property type="molecule type" value="Genomic_DNA"/>
</dbReference>
<proteinExistence type="predicted"/>
<dbReference type="AlphaFoldDB" id="A0A9P7VU11"/>
<name>A0A9P7VU11_9AGAR</name>